<dbReference type="InterPro" id="IPR050300">
    <property type="entry name" value="GDXG_lipolytic_enzyme"/>
</dbReference>
<evidence type="ECO:0000256" key="2">
    <source>
        <dbReference type="SAM" id="Phobius"/>
    </source>
</evidence>
<dbReference type="AlphaFoldDB" id="K9WXV4"/>
<name>K9WXV4_9NOST</name>
<dbReference type="InterPro" id="IPR029058">
    <property type="entry name" value="AB_hydrolase_fold"/>
</dbReference>
<dbReference type="RefSeq" id="WP_015207898.1">
    <property type="nucleotide sequence ID" value="NC_019757.1"/>
</dbReference>
<keyword evidence="2" id="KW-0812">Transmembrane</keyword>
<protein>
    <submittedName>
        <fullName evidence="4">Esterase/lipase</fullName>
    </submittedName>
</protein>
<evidence type="ECO:0000313" key="5">
    <source>
        <dbReference type="Proteomes" id="UP000010475"/>
    </source>
</evidence>
<accession>K9WXV4</accession>
<dbReference type="PANTHER" id="PTHR48081">
    <property type="entry name" value="AB HYDROLASE SUPERFAMILY PROTEIN C4A8.06C"/>
    <property type="match status" value="1"/>
</dbReference>
<keyword evidence="2" id="KW-0472">Membrane</keyword>
<feature type="transmembrane region" description="Helical" evidence="2">
    <location>
        <begin position="7"/>
        <end position="29"/>
    </location>
</feature>
<feature type="domain" description="BD-FAE-like" evidence="3">
    <location>
        <begin position="160"/>
        <end position="354"/>
    </location>
</feature>
<keyword evidence="2" id="KW-1133">Transmembrane helix</keyword>
<keyword evidence="1" id="KW-0378">Hydrolase</keyword>
<reference evidence="4 5" key="1">
    <citation type="submission" date="2012-06" db="EMBL/GenBank/DDBJ databases">
        <title>Finished chromosome of genome of Cylindrospermum stagnale PCC 7417.</title>
        <authorList>
            <consortium name="US DOE Joint Genome Institute"/>
            <person name="Gugger M."/>
            <person name="Coursin T."/>
            <person name="Rippka R."/>
            <person name="Tandeau De Marsac N."/>
            <person name="Huntemann M."/>
            <person name="Wei C.-L."/>
            <person name="Han J."/>
            <person name="Detter J.C."/>
            <person name="Han C."/>
            <person name="Tapia R."/>
            <person name="Chen A."/>
            <person name="Kyrpides N."/>
            <person name="Mavromatis K."/>
            <person name="Markowitz V."/>
            <person name="Szeto E."/>
            <person name="Ivanova N."/>
            <person name="Pagani I."/>
            <person name="Pati A."/>
            <person name="Goodwin L."/>
            <person name="Nordberg H.P."/>
            <person name="Cantor M.N."/>
            <person name="Hua S.X."/>
            <person name="Woyke T."/>
            <person name="Kerfeld C.A."/>
        </authorList>
    </citation>
    <scope>NUCLEOTIDE SEQUENCE [LARGE SCALE GENOMIC DNA]</scope>
    <source>
        <strain evidence="4 5">PCC 7417</strain>
    </source>
</reference>
<proteinExistence type="predicted"/>
<organism evidence="4 5">
    <name type="scientific">Cylindrospermum stagnale PCC 7417</name>
    <dbReference type="NCBI Taxonomy" id="56107"/>
    <lineage>
        <taxon>Bacteria</taxon>
        <taxon>Bacillati</taxon>
        <taxon>Cyanobacteriota</taxon>
        <taxon>Cyanophyceae</taxon>
        <taxon>Nostocales</taxon>
        <taxon>Nostocaceae</taxon>
        <taxon>Cylindrospermum</taxon>
    </lineage>
</organism>
<evidence type="ECO:0000259" key="3">
    <source>
        <dbReference type="Pfam" id="PF20434"/>
    </source>
</evidence>
<dbReference type="eggNOG" id="COG0657">
    <property type="taxonomic scope" value="Bacteria"/>
</dbReference>
<dbReference type="InterPro" id="IPR049492">
    <property type="entry name" value="BD-FAE-like_dom"/>
</dbReference>
<dbReference type="KEGG" id="csg:Cylst_2425"/>
<dbReference type="Gene3D" id="3.40.50.1820">
    <property type="entry name" value="alpha/beta hydrolase"/>
    <property type="match status" value="1"/>
</dbReference>
<keyword evidence="5" id="KW-1185">Reference proteome</keyword>
<dbReference type="SUPFAM" id="SSF53474">
    <property type="entry name" value="alpha/beta-Hydrolases"/>
    <property type="match status" value="1"/>
</dbReference>
<dbReference type="HOGENOM" id="CLU_057840_0_0_3"/>
<dbReference type="OrthoDB" id="24847at2"/>
<gene>
    <name evidence="4" type="ORF">Cylst_2425</name>
</gene>
<feature type="transmembrane region" description="Helical" evidence="2">
    <location>
        <begin position="72"/>
        <end position="92"/>
    </location>
</feature>
<dbReference type="Pfam" id="PF20434">
    <property type="entry name" value="BD-FAE"/>
    <property type="match status" value="1"/>
</dbReference>
<dbReference type="EMBL" id="CP003642">
    <property type="protein sequence ID" value="AFZ24644.1"/>
    <property type="molecule type" value="Genomic_DNA"/>
</dbReference>
<dbReference type="STRING" id="56107.Cylst_2425"/>
<evidence type="ECO:0000256" key="1">
    <source>
        <dbReference type="ARBA" id="ARBA00022801"/>
    </source>
</evidence>
<dbReference type="PATRIC" id="fig|56107.3.peg.2676"/>
<sequence length="399" mass="44402">MPYKIQIVLSLLAIFLSFVSLFLSSWIIIPAPNMLLLKLGVGAPEVSPLLFILSLLSLLLSFFYIPQIQLKLLACIFSLIGLFLCALVLVNISPTQIQMAKAMKQGLGADYLEKIPVQVSAKMQKSPFNLVNTFRDIPSSKTRHQTGIVFATPAGVPLTMEVYQPPEVGIYPALVVIYGGAWQFGNPQSNSAFNQYIASRGYTVFAIDYRHAPKYQFPAQLDDVRTALNFIRKHAAEYEADAEQMVLLGRSAGAHLAMLAAYEPDAPPIRAVVSYYGPVNLTEGYKSPPNPDPINTRAVLKTFIGGSPEEFPKQYEIASPINYVTRPLPPTLLIYGSRDHLVEARFGRQMYERLHNSGNTAIFLEIPWAEHAFDAVFNGVSNQLALYHTERFLAWALFK</sequence>
<feature type="transmembrane region" description="Helical" evidence="2">
    <location>
        <begin position="49"/>
        <end position="65"/>
    </location>
</feature>
<dbReference type="Proteomes" id="UP000010475">
    <property type="component" value="Chromosome"/>
</dbReference>
<dbReference type="GO" id="GO:0016787">
    <property type="term" value="F:hydrolase activity"/>
    <property type="evidence" value="ECO:0007669"/>
    <property type="project" value="UniProtKB-KW"/>
</dbReference>
<evidence type="ECO:0000313" key="4">
    <source>
        <dbReference type="EMBL" id="AFZ24644.1"/>
    </source>
</evidence>